<sequence length="145" mass="14303">MADPAGTAVPPQGDYAAAVRHGSLVATAGMTPRRAGILQVRGTVGAEVDLDAARDAAALAAGNALVAVEELLGGLDEVEGVLRMTVYVAAVPGFEQHSAVADGASRALTTRLGARGRAARAAVGVAGLPSGAPVEVDLLVALRSG</sequence>
<dbReference type="CDD" id="cd02199">
    <property type="entry name" value="YjgF_YER057c_UK114_like_1"/>
    <property type="match status" value="1"/>
</dbReference>
<gene>
    <name evidence="1" type="ORF">UFOPK3609_00513</name>
</gene>
<dbReference type="Pfam" id="PF01042">
    <property type="entry name" value="Ribonuc_L-PSP"/>
    <property type="match status" value="1"/>
</dbReference>
<dbReference type="InterPro" id="IPR006175">
    <property type="entry name" value="YjgF/YER057c/UK114"/>
</dbReference>
<dbReference type="AlphaFoldDB" id="A0A6J7GES0"/>
<dbReference type="InterPro" id="IPR035959">
    <property type="entry name" value="RutC-like_sf"/>
</dbReference>
<accession>A0A6J7GES0</accession>
<dbReference type="Gene3D" id="3.30.1330.40">
    <property type="entry name" value="RutC-like"/>
    <property type="match status" value="1"/>
</dbReference>
<name>A0A6J7GES0_9ZZZZ</name>
<dbReference type="InterPro" id="IPR013813">
    <property type="entry name" value="Endoribo_LPSP/chorism_mut-like"/>
</dbReference>
<organism evidence="1">
    <name type="scientific">freshwater metagenome</name>
    <dbReference type="NCBI Taxonomy" id="449393"/>
    <lineage>
        <taxon>unclassified sequences</taxon>
        <taxon>metagenomes</taxon>
        <taxon>ecological metagenomes</taxon>
    </lineage>
</organism>
<reference evidence="1" key="1">
    <citation type="submission" date="2020-05" db="EMBL/GenBank/DDBJ databases">
        <authorList>
            <person name="Chiriac C."/>
            <person name="Salcher M."/>
            <person name="Ghai R."/>
            <person name="Kavagutti S V."/>
        </authorList>
    </citation>
    <scope>NUCLEOTIDE SEQUENCE</scope>
</reference>
<protein>
    <submittedName>
        <fullName evidence="1">Unannotated protein</fullName>
    </submittedName>
</protein>
<evidence type="ECO:0000313" key="1">
    <source>
        <dbReference type="EMBL" id="CAB4905494.1"/>
    </source>
</evidence>
<dbReference type="EMBL" id="CAFBMQ010000053">
    <property type="protein sequence ID" value="CAB4905494.1"/>
    <property type="molecule type" value="Genomic_DNA"/>
</dbReference>
<dbReference type="PANTHER" id="PTHR43760:SF1">
    <property type="entry name" value="ENDORIBONUCLEASE L-PSP_CHORISMATE MUTASE-LIKE DOMAIN-CONTAINING PROTEIN"/>
    <property type="match status" value="1"/>
</dbReference>
<dbReference type="PANTHER" id="PTHR43760">
    <property type="entry name" value="ENDORIBONUCLEASE-RELATED"/>
    <property type="match status" value="1"/>
</dbReference>
<proteinExistence type="predicted"/>
<dbReference type="SUPFAM" id="SSF55298">
    <property type="entry name" value="YjgF-like"/>
    <property type="match status" value="1"/>
</dbReference>